<protein>
    <submittedName>
        <fullName evidence="1">Uncharacterized protein</fullName>
    </submittedName>
</protein>
<dbReference type="EMBL" id="JANHOG010000166">
    <property type="protein sequence ID" value="KAJ3557337.1"/>
    <property type="molecule type" value="Genomic_DNA"/>
</dbReference>
<gene>
    <name evidence="1" type="ORF">NM688_g1526</name>
</gene>
<evidence type="ECO:0000313" key="2">
    <source>
        <dbReference type="Proteomes" id="UP001148662"/>
    </source>
</evidence>
<keyword evidence="2" id="KW-1185">Reference proteome</keyword>
<sequence>MLTPPSPSTSPSLSPSDISTSRKRQRSLSMDSESSSSSPKRSVSLDPNHDGHDTPRPKDMSTLSISDAKHKPDIDAYMAEQGEESVADIRLDAVQTQPSDGTPALQVTPPLTDPESTPASRLNMVEDLRKAQMKIGDTWYLVSRKWFRRWQKACVGEEDKEGAIEEKDVGPVDNSNLVDMSGNITAPCTEGIDVEFVPEQAWNLLAMWYGQPRYPLPRKVIGRGIMQEPALEVRPPQLHAYVLLPDLPTRTTASIPPQIVTVSVTDTVTDVRKALIQSLFNTEQAPTRRYRVWKFEDTPPETTVMTTKNIRETRASILEDSSKMVGEALIENGDVFAVESELDGKWLISEDDIPLLYRSPPGTNNVDLPPTPQSTQGLIEAPKPLFNSNKDFFSKLQTNGTSSQSGTANGKLPLVVKPTPSKDPRPAPKVCTLVPGTLGLGNMGNTCFMNSAIQCLAHTKELKDYFLTGVFEDELNPDNPLGMKGAIAEAFGALLRRIWAPAGPSTSYSPREFKQVLAKFAPQFSGYQQHDSQELVAFLLDGLHEDLNRVLKKPYVEKPDWEGGGDKELVALAKESWEGYMKRNDSVIVDLFQGQYQSTLVCPECKKVSITFDPFMYLTLPLPVKKKWKHTIRYVPWDIEKPHLEIPIELNRDLSFKDVRNLLGRWMDVNPDNLLTLEVFNHRFYKNLDDHTAVSEISDNDDVMCFELPCHAQQSRTYKKQDDDPFIVPVFLSESPRTRQTYSSPALQMFGKPFVIVVDQQQAASVEAMYDLVVNQLQRWTKHVRDLWQWEASSVSTPMEEVSITISEPPRESITEITENGDVVTVQEAVPEEGDIADEKGIVVRETDDDTMDTTDDTPRRVGCKKDLFRMHLQPSNTQYAVGYGSWTPSLRSDAWSARIALAQDGDDPVLLRPGDAFLCEFDENLESYYFGEKSGSWEHSTWESWEEFIHPELKAAREAAGEKKTRGISLQDCLEEFTKEEQLGEDDLWYCPQCKKHQQATKRFDLWSVPDVLVVHLKRFSSSRTLRDKIDVFVDFPVDGLDLTQMVMERQVAHRLAAAGEDLPALGLTDVKEPLIYDLYAVDEHLGGLGGGHYRAYAFNEGDNKWHHFDDSYVSISTATASVNSNAYLLFYRRRTSRPLGGKTHELIETARSKIEEASTSATIEEAGPSENIIQLPTPPSEGENLFDSQNQTLGASPFSNASRLNSAMKSFGMKKRLSNWDATSSKSHSSSASSPPPLESDEPPSFFEAQHDTVLQSNLDSMPQVFPDPLALGSNHSSPSSTQAEFDRDQDSELDGVELSPATWPSHSAQVTIRLREGSASPDDLDDYSNPPNASEDDSDV</sequence>
<accession>A0ACC1TBB1</accession>
<comment type="caution">
    <text evidence="1">The sequence shown here is derived from an EMBL/GenBank/DDBJ whole genome shotgun (WGS) entry which is preliminary data.</text>
</comment>
<reference evidence="1" key="1">
    <citation type="submission" date="2022-07" db="EMBL/GenBank/DDBJ databases">
        <title>Genome Sequence of Phlebia brevispora.</title>
        <authorList>
            <person name="Buettner E."/>
        </authorList>
    </citation>
    <scope>NUCLEOTIDE SEQUENCE</scope>
    <source>
        <strain evidence="1">MPL23</strain>
    </source>
</reference>
<evidence type="ECO:0000313" key="1">
    <source>
        <dbReference type="EMBL" id="KAJ3557337.1"/>
    </source>
</evidence>
<name>A0ACC1TBB1_9APHY</name>
<dbReference type="Proteomes" id="UP001148662">
    <property type="component" value="Unassembled WGS sequence"/>
</dbReference>
<organism evidence="1 2">
    <name type="scientific">Phlebia brevispora</name>
    <dbReference type="NCBI Taxonomy" id="194682"/>
    <lineage>
        <taxon>Eukaryota</taxon>
        <taxon>Fungi</taxon>
        <taxon>Dikarya</taxon>
        <taxon>Basidiomycota</taxon>
        <taxon>Agaricomycotina</taxon>
        <taxon>Agaricomycetes</taxon>
        <taxon>Polyporales</taxon>
        <taxon>Meruliaceae</taxon>
        <taxon>Phlebia</taxon>
    </lineage>
</organism>
<proteinExistence type="predicted"/>